<dbReference type="Pfam" id="PF10601">
    <property type="entry name" value="zf-LITAF-like"/>
    <property type="match status" value="1"/>
</dbReference>
<dbReference type="AlphaFoldDB" id="A0A1I8BKN9"/>
<proteinExistence type="predicted"/>
<dbReference type="PROSITE" id="PS51837">
    <property type="entry name" value="LITAF"/>
    <property type="match status" value="1"/>
</dbReference>
<evidence type="ECO:0000313" key="2">
    <source>
        <dbReference type="Proteomes" id="UP000095281"/>
    </source>
</evidence>
<dbReference type="Proteomes" id="UP000095281">
    <property type="component" value="Unplaced"/>
</dbReference>
<accession>A0A1I8BKN9</accession>
<name>A0A1I8BKN9_MELHA</name>
<keyword evidence="2" id="KW-1185">Reference proteome</keyword>
<sequence length="69" mass="8452">MLLGIFFCCFCWPIPFYFNCYKDVEHYCSQCDTYIGKYINREYERWGKNGRVVVHHHYHQPKQPVNQTV</sequence>
<dbReference type="InterPro" id="IPR006629">
    <property type="entry name" value="LITAF"/>
</dbReference>
<organism evidence="2 3">
    <name type="scientific">Meloidogyne hapla</name>
    <name type="common">Root-knot nematode worm</name>
    <dbReference type="NCBI Taxonomy" id="6305"/>
    <lineage>
        <taxon>Eukaryota</taxon>
        <taxon>Metazoa</taxon>
        <taxon>Ecdysozoa</taxon>
        <taxon>Nematoda</taxon>
        <taxon>Chromadorea</taxon>
        <taxon>Rhabditida</taxon>
        <taxon>Tylenchina</taxon>
        <taxon>Tylenchomorpha</taxon>
        <taxon>Tylenchoidea</taxon>
        <taxon>Meloidogynidae</taxon>
        <taxon>Meloidogyninae</taxon>
        <taxon>Meloidogyne</taxon>
    </lineage>
</organism>
<feature type="domain" description="LITAF" evidence="1">
    <location>
        <begin position="1"/>
        <end position="40"/>
    </location>
</feature>
<reference evidence="3" key="1">
    <citation type="submission" date="2016-11" db="UniProtKB">
        <authorList>
            <consortium name="WormBaseParasite"/>
        </authorList>
    </citation>
    <scope>IDENTIFICATION</scope>
</reference>
<evidence type="ECO:0000259" key="1">
    <source>
        <dbReference type="PROSITE" id="PS51837"/>
    </source>
</evidence>
<protein>
    <submittedName>
        <fullName evidence="3">LITAF domain-containing protein</fullName>
    </submittedName>
</protein>
<dbReference type="WBParaSite" id="MhA1_Contig29.frz3.gene7">
    <property type="protein sequence ID" value="MhA1_Contig29.frz3.gene7"/>
    <property type="gene ID" value="MhA1_Contig29.frz3.gene7"/>
</dbReference>
<evidence type="ECO:0000313" key="3">
    <source>
        <dbReference type="WBParaSite" id="MhA1_Contig29.frz3.gene7"/>
    </source>
</evidence>